<name>A0ABV8A3E5_9DEIO</name>
<dbReference type="Proteomes" id="UP001595748">
    <property type="component" value="Unassembled WGS sequence"/>
</dbReference>
<dbReference type="RefSeq" id="WP_380075976.1">
    <property type="nucleotide sequence ID" value="NZ_JBHRZF010000030.1"/>
</dbReference>
<gene>
    <name evidence="4" type="ORF">ACFOPQ_03425</name>
</gene>
<dbReference type="PANTHER" id="PTHR30055">
    <property type="entry name" value="HTH-TYPE TRANSCRIPTIONAL REGULATOR RUTR"/>
    <property type="match status" value="1"/>
</dbReference>
<proteinExistence type="predicted"/>
<dbReference type="InterPro" id="IPR050109">
    <property type="entry name" value="HTH-type_TetR-like_transc_reg"/>
</dbReference>
<accession>A0ABV8A3E5</accession>
<sequence>MIDTTTTSRSPTARLPRRLSAENRREQIMQAAARLFTERGFEGVSMADLSSHLQTSRATIYTYFPSTEAILDALFQERLCALQAQLSPHVRGGQPAYREIMALMQSEQDTVRLLNSGGGPQFCEQRQRFVNVIRSWLLAEAPAPLPEREWLLDLVIQFLLTAANQQVTGPAQPTQWLVLEQFIDGGIEAVRKSAP</sequence>
<dbReference type="PANTHER" id="PTHR30055:SF184">
    <property type="entry name" value="HTH-TYPE TRANSCRIPTIONAL REGULATOR ETHR"/>
    <property type="match status" value="1"/>
</dbReference>
<evidence type="ECO:0000259" key="3">
    <source>
        <dbReference type="PROSITE" id="PS50977"/>
    </source>
</evidence>
<dbReference type="InterPro" id="IPR001647">
    <property type="entry name" value="HTH_TetR"/>
</dbReference>
<comment type="caution">
    <text evidence="4">The sequence shown here is derived from an EMBL/GenBank/DDBJ whole genome shotgun (WGS) entry which is preliminary data.</text>
</comment>
<dbReference type="PRINTS" id="PR00455">
    <property type="entry name" value="HTHTETR"/>
</dbReference>
<organism evidence="4 5">
    <name type="scientific">Deinococcus antarcticus</name>
    <dbReference type="NCBI Taxonomy" id="1298767"/>
    <lineage>
        <taxon>Bacteria</taxon>
        <taxon>Thermotogati</taxon>
        <taxon>Deinococcota</taxon>
        <taxon>Deinococci</taxon>
        <taxon>Deinococcales</taxon>
        <taxon>Deinococcaceae</taxon>
        <taxon>Deinococcus</taxon>
    </lineage>
</organism>
<dbReference type="SUPFAM" id="SSF46689">
    <property type="entry name" value="Homeodomain-like"/>
    <property type="match status" value="1"/>
</dbReference>
<protein>
    <submittedName>
        <fullName evidence="4">TetR/AcrR family transcriptional regulator</fullName>
    </submittedName>
</protein>
<dbReference type="Pfam" id="PF00440">
    <property type="entry name" value="TetR_N"/>
    <property type="match status" value="1"/>
</dbReference>
<evidence type="ECO:0000313" key="4">
    <source>
        <dbReference type="EMBL" id="MFC3859814.1"/>
    </source>
</evidence>
<evidence type="ECO:0000256" key="2">
    <source>
        <dbReference type="PROSITE-ProRule" id="PRU00335"/>
    </source>
</evidence>
<evidence type="ECO:0000313" key="5">
    <source>
        <dbReference type="Proteomes" id="UP001595748"/>
    </source>
</evidence>
<feature type="DNA-binding region" description="H-T-H motif" evidence="2">
    <location>
        <begin position="45"/>
        <end position="64"/>
    </location>
</feature>
<keyword evidence="1 2" id="KW-0238">DNA-binding</keyword>
<feature type="domain" description="HTH tetR-type" evidence="3">
    <location>
        <begin position="22"/>
        <end position="82"/>
    </location>
</feature>
<dbReference type="InterPro" id="IPR009057">
    <property type="entry name" value="Homeodomain-like_sf"/>
</dbReference>
<keyword evidence="5" id="KW-1185">Reference proteome</keyword>
<dbReference type="EMBL" id="JBHRZF010000030">
    <property type="protein sequence ID" value="MFC3859814.1"/>
    <property type="molecule type" value="Genomic_DNA"/>
</dbReference>
<evidence type="ECO:0000256" key="1">
    <source>
        <dbReference type="ARBA" id="ARBA00023125"/>
    </source>
</evidence>
<dbReference type="PROSITE" id="PS50977">
    <property type="entry name" value="HTH_TETR_2"/>
    <property type="match status" value="1"/>
</dbReference>
<dbReference type="Gene3D" id="1.10.357.10">
    <property type="entry name" value="Tetracycline Repressor, domain 2"/>
    <property type="match status" value="1"/>
</dbReference>
<reference evidence="5" key="1">
    <citation type="journal article" date="2019" name="Int. J. Syst. Evol. Microbiol.">
        <title>The Global Catalogue of Microorganisms (GCM) 10K type strain sequencing project: providing services to taxonomists for standard genome sequencing and annotation.</title>
        <authorList>
            <consortium name="The Broad Institute Genomics Platform"/>
            <consortium name="The Broad Institute Genome Sequencing Center for Infectious Disease"/>
            <person name="Wu L."/>
            <person name="Ma J."/>
        </authorList>
    </citation>
    <scope>NUCLEOTIDE SEQUENCE [LARGE SCALE GENOMIC DNA]</scope>
    <source>
        <strain evidence="5">CCTCC AB 2013263</strain>
    </source>
</reference>